<dbReference type="SMART" id="SM00460">
    <property type="entry name" value="TGc"/>
    <property type="match status" value="1"/>
</dbReference>
<dbReference type="InterPro" id="IPR036238">
    <property type="entry name" value="Transglutaminase_C_sf"/>
</dbReference>
<dbReference type="OrthoDB" id="437511at2759"/>
<feature type="active site" evidence="7">
    <location>
        <position position="359"/>
    </location>
</feature>
<dbReference type="SUPFAM" id="SSF49309">
    <property type="entry name" value="Transglutaminase, two C-terminal domains"/>
    <property type="match status" value="2"/>
</dbReference>
<dbReference type="InterPro" id="IPR014756">
    <property type="entry name" value="Ig_E-set"/>
</dbReference>
<keyword evidence="11" id="KW-1185">Reference proteome</keyword>
<feature type="binding site" evidence="8">
    <location>
        <position position="471"/>
    </location>
    <ligand>
        <name>Ca(2+)</name>
        <dbReference type="ChEBI" id="CHEBI:29108"/>
    </ligand>
</feature>
<dbReference type="GO" id="GO:0003810">
    <property type="term" value="F:protein-glutamine gamma-glutamyltransferase activity"/>
    <property type="evidence" value="ECO:0007669"/>
    <property type="project" value="UniProtKB-EC"/>
</dbReference>
<dbReference type="AlphaFoldDB" id="A0A6G1PFM4"/>
<reference evidence="11" key="2">
    <citation type="submission" date="2019-02" db="EMBL/GenBank/DDBJ databases">
        <title>Opniocepnalus argus Var Kimnra genome.</title>
        <authorList>
            <person name="Zhou C."/>
            <person name="Xiao S."/>
        </authorList>
    </citation>
    <scope>NUCLEOTIDE SEQUENCE [LARGE SCALE GENOMIC DNA]</scope>
</reference>
<dbReference type="InterPro" id="IPR038765">
    <property type="entry name" value="Papain-like_cys_pep_sf"/>
</dbReference>
<evidence type="ECO:0000313" key="10">
    <source>
        <dbReference type="EMBL" id="KAF3689121.1"/>
    </source>
</evidence>
<dbReference type="Pfam" id="PF01841">
    <property type="entry name" value="Transglut_core"/>
    <property type="match status" value="1"/>
</dbReference>
<keyword evidence="2 10" id="KW-0808">Transferase</keyword>
<dbReference type="Proteomes" id="UP000503349">
    <property type="component" value="Chromosome 4"/>
</dbReference>
<dbReference type="InterPro" id="IPR002931">
    <property type="entry name" value="Transglutaminase-like"/>
</dbReference>
<dbReference type="InterPro" id="IPR013808">
    <property type="entry name" value="Transglutaminase_AS"/>
</dbReference>
<sequence>MDPEHETKTTTHLKILQETFHLTLTGGRSAMANSSSLIIDVDLRSHENNLVHHTREIDRERLIVRRGQPFSITVQCSGSLPPKHHLELVLHLGERDEAVFKVQKENGAGDKWWFNQQEVQEEMLLTLHSPADAIIGHYRMVVLLMSPDGHIVEKTNIIRFHLLFNPWCKDDAVYLPDESLLQEYVMNEHGLIYTGTWDDISSMAWNYGQFENNVMDICFEILDKSNNALRNSVRDIENRSDPVYICRIISAMVNSVGDRGVLSGRWSEPYSDGVSPSRWTGSVPILRKWSEAGARAVKWGQCWVFAGVACTVLRCLGIPTRLITNFSSAHDTDGNLAIDIMFDENFDNFKKNESTWNFHCWVESWIKRNDLPKGNDGWQVLDPTPQEPSDGEYCCGPCPVKAIKEGNLGVKYDAPFVFAEVNADIVYWMVQRDGQRRKIRVDQSNVGRNISTKSVYGDNREDLTLDYKYPEGSLKEREVYEKAGRRVSDESTEAGQLHLSIKHPKPVFGTDFDVFIEIKNEGDKEAKAQLTMLAMAVTYSSVHRGDCNRKMLSVTVPAHQTHREVLRLHYDDYVRCVSEHHLIRVKAFVEAPGENEPIMAVANIPLSTPELLVTVPGKALLQKTITAYISFTNPLSAPLKGGVFTVEGAGLLEATEIHVDGDVSPGQKVSAKVSFSPMRTGVRKLLVDFDSDRLKDVKGVATVVVRKKYIPIISGFN</sequence>
<dbReference type="InterPro" id="IPR001102">
    <property type="entry name" value="Transglutaminase_N"/>
</dbReference>
<keyword evidence="5" id="KW-0012">Acyltransferase</keyword>
<evidence type="ECO:0000256" key="1">
    <source>
        <dbReference type="ARBA" id="ARBA00005968"/>
    </source>
</evidence>
<dbReference type="FunFam" id="2.60.40.10:FF:002059">
    <property type="entry name" value="Protein-glutamine gamma-glutamyltransferase 2"/>
    <property type="match status" value="1"/>
</dbReference>
<dbReference type="EMBL" id="CM015715">
    <property type="protein sequence ID" value="KAF3689121.1"/>
    <property type="molecule type" value="Genomic_DNA"/>
</dbReference>
<keyword evidence="4 8" id="KW-0106">Calcium</keyword>
<dbReference type="PANTHER" id="PTHR11590:SF73">
    <property type="entry name" value="NOVEL TRANSGLUTAMINASE FAMILY PROTEIN-RELATED"/>
    <property type="match status" value="1"/>
</dbReference>
<dbReference type="Gene3D" id="3.90.260.10">
    <property type="entry name" value="Transglutaminase-like"/>
    <property type="match status" value="1"/>
</dbReference>
<feature type="binding site" evidence="8">
    <location>
        <position position="476"/>
    </location>
    <ligand>
        <name>Ca(2+)</name>
        <dbReference type="ChEBI" id="CHEBI:29108"/>
    </ligand>
</feature>
<feature type="binding site" evidence="8">
    <location>
        <position position="424"/>
    </location>
    <ligand>
        <name>Ca(2+)</name>
        <dbReference type="ChEBI" id="CHEBI:29108"/>
    </ligand>
</feature>
<feature type="domain" description="Transglutaminase-like" evidence="9">
    <location>
        <begin position="294"/>
        <end position="385"/>
    </location>
</feature>
<protein>
    <recommendedName>
        <fullName evidence="6">protein-glutamine gamma-glutamyltransferase</fullName>
        <ecNumber evidence="6">2.3.2.13</ecNumber>
    </recommendedName>
</protein>
<evidence type="ECO:0000259" key="9">
    <source>
        <dbReference type="SMART" id="SM00460"/>
    </source>
</evidence>
<dbReference type="PANTHER" id="PTHR11590">
    <property type="entry name" value="PROTEIN-GLUTAMINE GAMMA-GLUTAMYLTRANSFERASE"/>
    <property type="match status" value="1"/>
</dbReference>
<proteinExistence type="inferred from homology"/>
<dbReference type="SUPFAM" id="SSF81296">
    <property type="entry name" value="E set domains"/>
    <property type="match status" value="1"/>
</dbReference>
<evidence type="ECO:0000256" key="4">
    <source>
        <dbReference type="ARBA" id="ARBA00022837"/>
    </source>
</evidence>
<dbReference type="FunFam" id="3.90.260.10:FF:000001">
    <property type="entry name" value="Protein-glutamine gamma-glutamyltransferase 2"/>
    <property type="match status" value="1"/>
</dbReference>
<dbReference type="FunFam" id="2.60.40.10:FF:000090">
    <property type="entry name" value="Protein-glutamine gamma-glutamyltransferase 2"/>
    <property type="match status" value="1"/>
</dbReference>
<keyword evidence="3 8" id="KW-0479">Metal-binding</keyword>
<dbReference type="PROSITE" id="PS00547">
    <property type="entry name" value="TRANSGLUTAMINASES"/>
    <property type="match status" value="1"/>
</dbReference>
<dbReference type="InterPro" id="IPR050779">
    <property type="entry name" value="Transglutaminase"/>
</dbReference>
<feature type="active site" evidence="7">
    <location>
        <position position="302"/>
    </location>
</feature>
<accession>A0A6G1PFM4</accession>
<dbReference type="EC" id="2.3.2.13" evidence="6"/>
<dbReference type="GO" id="GO:0005739">
    <property type="term" value="C:mitochondrion"/>
    <property type="evidence" value="ECO:0007669"/>
    <property type="project" value="TreeGrafter"/>
</dbReference>
<dbReference type="InterPro" id="IPR008958">
    <property type="entry name" value="Transglutaminase_C"/>
</dbReference>
<dbReference type="InterPro" id="IPR013783">
    <property type="entry name" value="Ig-like_fold"/>
</dbReference>
<evidence type="ECO:0000256" key="8">
    <source>
        <dbReference type="PIRSR" id="PIRSR000459-2"/>
    </source>
</evidence>
<comment type="similarity">
    <text evidence="1">Belongs to the transglutaminase superfamily. Transglutaminase family.</text>
</comment>
<evidence type="ECO:0000256" key="2">
    <source>
        <dbReference type="ARBA" id="ARBA00022679"/>
    </source>
</evidence>
<feature type="active site" evidence="7">
    <location>
        <position position="382"/>
    </location>
</feature>
<gene>
    <name evidence="10" type="ORF">EXN66_Car004793</name>
</gene>
<organism evidence="10 11">
    <name type="scientific">Channa argus</name>
    <name type="common">Northern snakehead</name>
    <name type="synonym">Ophicephalus argus</name>
    <dbReference type="NCBI Taxonomy" id="215402"/>
    <lineage>
        <taxon>Eukaryota</taxon>
        <taxon>Metazoa</taxon>
        <taxon>Chordata</taxon>
        <taxon>Craniata</taxon>
        <taxon>Vertebrata</taxon>
        <taxon>Euteleostomi</taxon>
        <taxon>Actinopterygii</taxon>
        <taxon>Neopterygii</taxon>
        <taxon>Teleostei</taxon>
        <taxon>Neoteleostei</taxon>
        <taxon>Acanthomorphata</taxon>
        <taxon>Anabantaria</taxon>
        <taxon>Anabantiformes</taxon>
        <taxon>Channoidei</taxon>
        <taxon>Channidae</taxon>
        <taxon>Channa</taxon>
    </lineage>
</organism>
<dbReference type="PIRSF" id="PIRSF000459">
    <property type="entry name" value="TGM_EBP42"/>
    <property type="match status" value="1"/>
</dbReference>
<dbReference type="InterPro" id="IPR036985">
    <property type="entry name" value="Transglutaminase-like_sf"/>
</dbReference>
<dbReference type="Gene3D" id="2.60.40.10">
    <property type="entry name" value="Immunoglobulins"/>
    <property type="match status" value="3"/>
</dbReference>
<dbReference type="GO" id="GO:0007399">
    <property type="term" value="P:nervous system development"/>
    <property type="evidence" value="ECO:0007669"/>
    <property type="project" value="UniProtKB-ARBA"/>
</dbReference>
<dbReference type="InterPro" id="IPR023608">
    <property type="entry name" value="Transglutaminase_animal"/>
</dbReference>
<feature type="binding site" evidence="8">
    <location>
        <position position="422"/>
    </location>
    <ligand>
        <name>Ca(2+)</name>
        <dbReference type="ChEBI" id="CHEBI:29108"/>
    </ligand>
</feature>
<evidence type="ECO:0000256" key="6">
    <source>
        <dbReference type="ARBA" id="ARBA00024222"/>
    </source>
</evidence>
<comment type="cofactor">
    <cofactor evidence="8">
        <name>Ca(2+)</name>
        <dbReference type="ChEBI" id="CHEBI:29108"/>
    </cofactor>
    <text evidence="8">Binds 1 Ca(2+) ion per subunit.</text>
</comment>
<dbReference type="Pfam" id="PF00868">
    <property type="entry name" value="Transglut_N"/>
    <property type="match status" value="1"/>
</dbReference>
<dbReference type="GO" id="GO:0046872">
    <property type="term" value="F:metal ion binding"/>
    <property type="evidence" value="ECO:0007669"/>
    <property type="project" value="UniProtKB-KW"/>
</dbReference>
<evidence type="ECO:0000256" key="5">
    <source>
        <dbReference type="ARBA" id="ARBA00023315"/>
    </source>
</evidence>
<dbReference type="Pfam" id="PF00927">
    <property type="entry name" value="Transglut_C"/>
    <property type="match status" value="1"/>
</dbReference>
<dbReference type="SUPFAM" id="SSF54001">
    <property type="entry name" value="Cysteine proteinases"/>
    <property type="match status" value="1"/>
</dbReference>
<reference evidence="10 11" key="1">
    <citation type="submission" date="2019-02" db="EMBL/GenBank/DDBJ databases">
        <title>Opniocepnalus argus genome.</title>
        <authorList>
            <person name="Zhou C."/>
            <person name="Xiao S."/>
        </authorList>
    </citation>
    <scope>NUCLEOTIDE SEQUENCE [LARGE SCALE GENOMIC DNA]</scope>
    <source>
        <strain evidence="10">OARG1902GOOAL</strain>
        <tissue evidence="10">Muscle</tissue>
    </source>
</reference>
<evidence type="ECO:0000256" key="7">
    <source>
        <dbReference type="PIRSR" id="PIRSR000459-1"/>
    </source>
</evidence>
<evidence type="ECO:0000313" key="11">
    <source>
        <dbReference type="Proteomes" id="UP000503349"/>
    </source>
</evidence>
<name>A0A6G1PFM4_CHAAH</name>
<evidence type="ECO:0000256" key="3">
    <source>
        <dbReference type="ARBA" id="ARBA00022723"/>
    </source>
</evidence>